<comment type="caution">
    <text evidence="2">The sequence shown here is derived from an EMBL/GenBank/DDBJ whole genome shotgun (WGS) entry which is preliminary data.</text>
</comment>
<feature type="compositionally biased region" description="Polar residues" evidence="1">
    <location>
        <begin position="145"/>
        <end position="155"/>
    </location>
</feature>
<reference evidence="2 3" key="1">
    <citation type="journal article" date="2021" name="Sci. Rep.">
        <title>The genome of the diatom Chaetoceros tenuissimus carries an ancient integrated fragment of an extant virus.</title>
        <authorList>
            <person name="Hongo Y."/>
            <person name="Kimura K."/>
            <person name="Takaki Y."/>
            <person name="Yoshida Y."/>
            <person name="Baba S."/>
            <person name="Kobayashi G."/>
            <person name="Nagasaki K."/>
            <person name="Hano T."/>
            <person name="Tomaru Y."/>
        </authorList>
    </citation>
    <scope>NUCLEOTIDE SEQUENCE [LARGE SCALE GENOMIC DNA]</scope>
    <source>
        <strain evidence="2 3">NIES-3715</strain>
    </source>
</reference>
<feature type="region of interest" description="Disordered" evidence="1">
    <location>
        <begin position="136"/>
        <end position="176"/>
    </location>
</feature>
<keyword evidence="3" id="KW-1185">Reference proteome</keyword>
<name>A0AAD3DAA3_9STRA</name>
<protein>
    <submittedName>
        <fullName evidence="2">Uncharacterized protein</fullName>
    </submittedName>
</protein>
<organism evidence="2 3">
    <name type="scientific">Chaetoceros tenuissimus</name>
    <dbReference type="NCBI Taxonomy" id="426638"/>
    <lineage>
        <taxon>Eukaryota</taxon>
        <taxon>Sar</taxon>
        <taxon>Stramenopiles</taxon>
        <taxon>Ochrophyta</taxon>
        <taxon>Bacillariophyta</taxon>
        <taxon>Coscinodiscophyceae</taxon>
        <taxon>Chaetocerotophycidae</taxon>
        <taxon>Chaetocerotales</taxon>
        <taxon>Chaetocerotaceae</taxon>
        <taxon>Chaetoceros</taxon>
    </lineage>
</organism>
<feature type="region of interest" description="Disordered" evidence="1">
    <location>
        <begin position="70"/>
        <end position="89"/>
    </location>
</feature>
<feature type="compositionally biased region" description="Low complexity" evidence="1">
    <location>
        <begin position="70"/>
        <end position="82"/>
    </location>
</feature>
<gene>
    <name evidence="2" type="ORF">CTEN210_16176</name>
</gene>
<dbReference type="AlphaFoldDB" id="A0AAD3DAA3"/>
<evidence type="ECO:0000256" key="1">
    <source>
        <dbReference type="SAM" id="MobiDB-lite"/>
    </source>
</evidence>
<evidence type="ECO:0000313" key="3">
    <source>
        <dbReference type="Proteomes" id="UP001054902"/>
    </source>
</evidence>
<accession>A0AAD3DAA3</accession>
<proteinExistence type="predicted"/>
<feature type="compositionally biased region" description="Basic and acidic residues" evidence="1">
    <location>
        <begin position="156"/>
        <end position="176"/>
    </location>
</feature>
<dbReference type="Proteomes" id="UP001054902">
    <property type="component" value="Unassembled WGS sequence"/>
</dbReference>
<evidence type="ECO:0000313" key="2">
    <source>
        <dbReference type="EMBL" id="GFH59700.1"/>
    </source>
</evidence>
<sequence>MDDASHETRAVAKKKKALEYMKKSFPTNVNTALFQSTVALIVKRSRIDKGDKSMQSMDETLHDIFLEVSSSSSTSGTNSVHSPRAKNEKRFQLKNLRRDSFYCSAAMTTHSTCNATKASKRVSFAKVEIRQYETALEGEKHISQAGAQGQVTWSRSDYDSKGTNEPESRIEHVEKE</sequence>
<dbReference type="EMBL" id="BLLK01000069">
    <property type="protein sequence ID" value="GFH59700.1"/>
    <property type="molecule type" value="Genomic_DNA"/>
</dbReference>